<dbReference type="InterPro" id="IPR011527">
    <property type="entry name" value="ABC1_TM_dom"/>
</dbReference>
<comment type="caution">
    <text evidence="10">The sequence shown here is derived from an EMBL/GenBank/DDBJ whole genome shotgun (WGS) entry which is preliminary data.</text>
</comment>
<evidence type="ECO:0000259" key="9">
    <source>
        <dbReference type="PROSITE" id="PS50929"/>
    </source>
</evidence>
<keyword evidence="8" id="KW-0472">Membrane</keyword>
<comment type="similarity">
    <text evidence="2">Belongs to the ABC transporter superfamily. ABCC family. Conjugate transporter (TC 3.A.1.208) subfamily.</text>
</comment>
<evidence type="ECO:0000256" key="7">
    <source>
        <dbReference type="ARBA" id="ARBA00022989"/>
    </source>
</evidence>
<evidence type="ECO:0000256" key="4">
    <source>
        <dbReference type="ARBA" id="ARBA00022692"/>
    </source>
</evidence>
<comment type="subcellular location">
    <subcellularLocation>
        <location evidence="1">Membrane</location>
        <topology evidence="1">Multi-pass membrane protein</topology>
    </subcellularLocation>
</comment>
<dbReference type="InterPro" id="IPR036640">
    <property type="entry name" value="ABC1_TM_sf"/>
</dbReference>
<sequence length="229" mass="25965">ADKIIVMKDGKCLEFGTPQQLVNSGIDLTSMTAVKKGDEKPKKSEFEFTNAKTDDELHENTETKADYDEYVERREEAALMGSVKLKVHIDYFKASASTWIGLITIVTSLFSQFLYHYIDYWLAHWSDSHVNTNSNQTSTENFLFLWEDQTKNSTINLHNTIFRKLLCAPISFFENNPKGRILNRFTGDVGQLDQRIPVTIVDLNGTLGNVIGTVIITCVVNPYLTLVCL</sequence>
<evidence type="ECO:0000256" key="3">
    <source>
        <dbReference type="ARBA" id="ARBA00022448"/>
    </source>
</evidence>
<accession>A0A443RUX3</accession>
<dbReference type="STRING" id="299467.A0A443RUX3"/>
<feature type="domain" description="ABC transmembrane type-1" evidence="9">
    <location>
        <begin position="152"/>
        <end position="229"/>
    </location>
</feature>
<keyword evidence="6" id="KW-0067">ATP-binding</keyword>
<dbReference type="Gene3D" id="1.20.1560.10">
    <property type="entry name" value="ABC transporter type 1, transmembrane domain"/>
    <property type="match status" value="1"/>
</dbReference>
<reference evidence="10 11" key="1">
    <citation type="journal article" date="2018" name="Gigascience">
        <title>Genomes of trombidid mites reveal novel predicted allergens and laterally-transferred genes associated with secondary metabolism.</title>
        <authorList>
            <person name="Dong X."/>
            <person name="Chaisiri K."/>
            <person name="Xia D."/>
            <person name="Armstrong S.D."/>
            <person name="Fang Y."/>
            <person name="Donnelly M.J."/>
            <person name="Kadowaki T."/>
            <person name="McGarry J.W."/>
            <person name="Darby A.C."/>
            <person name="Makepeace B.L."/>
        </authorList>
    </citation>
    <scope>NUCLEOTIDE SEQUENCE [LARGE SCALE GENOMIC DNA]</scope>
    <source>
        <strain evidence="10">UoL-UT</strain>
    </source>
</reference>
<keyword evidence="4" id="KW-0812">Transmembrane</keyword>
<dbReference type="PANTHER" id="PTHR24223:SF456">
    <property type="entry name" value="MULTIDRUG RESISTANCE-ASSOCIATED PROTEIN LETHAL(2)03659"/>
    <property type="match status" value="1"/>
</dbReference>
<evidence type="ECO:0000256" key="2">
    <source>
        <dbReference type="ARBA" id="ARBA00009726"/>
    </source>
</evidence>
<gene>
    <name evidence="10" type="ORF">B4U80_14524</name>
</gene>
<evidence type="ECO:0000256" key="1">
    <source>
        <dbReference type="ARBA" id="ARBA00004141"/>
    </source>
</evidence>
<dbReference type="PANTHER" id="PTHR24223">
    <property type="entry name" value="ATP-BINDING CASSETTE SUB-FAMILY C"/>
    <property type="match status" value="1"/>
</dbReference>
<dbReference type="SUPFAM" id="SSF90123">
    <property type="entry name" value="ABC transporter transmembrane region"/>
    <property type="match status" value="1"/>
</dbReference>
<dbReference type="OrthoDB" id="6508552at2759"/>
<keyword evidence="3" id="KW-0813">Transport</keyword>
<dbReference type="GO" id="GO:0005524">
    <property type="term" value="F:ATP binding"/>
    <property type="evidence" value="ECO:0007669"/>
    <property type="project" value="UniProtKB-KW"/>
</dbReference>
<protein>
    <submittedName>
        <fullName evidence="10">Multidrug resistance-associated protein 4-like protein</fullName>
    </submittedName>
</protein>
<dbReference type="InterPro" id="IPR050173">
    <property type="entry name" value="ABC_transporter_C-like"/>
</dbReference>
<dbReference type="GO" id="GO:0140359">
    <property type="term" value="F:ABC-type transporter activity"/>
    <property type="evidence" value="ECO:0007669"/>
    <property type="project" value="InterPro"/>
</dbReference>
<feature type="non-terminal residue" evidence="10">
    <location>
        <position position="229"/>
    </location>
</feature>
<dbReference type="Proteomes" id="UP000288716">
    <property type="component" value="Unassembled WGS sequence"/>
</dbReference>
<evidence type="ECO:0000313" key="11">
    <source>
        <dbReference type="Proteomes" id="UP000288716"/>
    </source>
</evidence>
<keyword evidence="5" id="KW-0547">Nucleotide-binding</keyword>
<dbReference type="PROSITE" id="PS50929">
    <property type="entry name" value="ABC_TM1F"/>
    <property type="match status" value="1"/>
</dbReference>
<evidence type="ECO:0000256" key="6">
    <source>
        <dbReference type="ARBA" id="ARBA00022840"/>
    </source>
</evidence>
<dbReference type="Pfam" id="PF00664">
    <property type="entry name" value="ABC_membrane"/>
    <property type="match status" value="1"/>
</dbReference>
<dbReference type="GO" id="GO:0016020">
    <property type="term" value="C:membrane"/>
    <property type="evidence" value="ECO:0007669"/>
    <property type="project" value="UniProtKB-SubCell"/>
</dbReference>
<dbReference type="AlphaFoldDB" id="A0A443RUX3"/>
<organism evidence="10 11">
    <name type="scientific">Leptotrombidium deliense</name>
    <dbReference type="NCBI Taxonomy" id="299467"/>
    <lineage>
        <taxon>Eukaryota</taxon>
        <taxon>Metazoa</taxon>
        <taxon>Ecdysozoa</taxon>
        <taxon>Arthropoda</taxon>
        <taxon>Chelicerata</taxon>
        <taxon>Arachnida</taxon>
        <taxon>Acari</taxon>
        <taxon>Acariformes</taxon>
        <taxon>Trombidiformes</taxon>
        <taxon>Prostigmata</taxon>
        <taxon>Anystina</taxon>
        <taxon>Parasitengona</taxon>
        <taxon>Trombiculoidea</taxon>
        <taxon>Trombiculidae</taxon>
        <taxon>Leptotrombidium</taxon>
    </lineage>
</organism>
<evidence type="ECO:0000313" key="10">
    <source>
        <dbReference type="EMBL" id="RWS18975.1"/>
    </source>
</evidence>
<evidence type="ECO:0000256" key="5">
    <source>
        <dbReference type="ARBA" id="ARBA00022741"/>
    </source>
</evidence>
<keyword evidence="7" id="KW-1133">Transmembrane helix</keyword>
<name>A0A443RUX3_9ACAR</name>
<dbReference type="EMBL" id="NCKV01031810">
    <property type="protein sequence ID" value="RWS18975.1"/>
    <property type="molecule type" value="Genomic_DNA"/>
</dbReference>
<feature type="non-terminal residue" evidence="10">
    <location>
        <position position="1"/>
    </location>
</feature>
<dbReference type="VEuPathDB" id="VectorBase:LDEU013065"/>
<keyword evidence="11" id="KW-1185">Reference proteome</keyword>
<evidence type="ECO:0000256" key="8">
    <source>
        <dbReference type="ARBA" id="ARBA00023136"/>
    </source>
</evidence>
<proteinExistence type="inferred from homology"/>